<dbReference type="Pfam" id="PF00097">
    <property type="entry name" value="zf-C3HC4"/>
    <property type="match status" value="1"/>
</dbReference>
<dbReference type="PANTHER" id="PTHR21319">
    <property type="entry name" value="RING FINGER AND CHY ZINC FINGER DOMAIN-CONTAINING PROTEIN 1"/>
    <property type="match status" value="1"/>
</dbReference>
<dbReference type="AlphaFoldDB" id="A0A6B2LEZ4"/>
<dbReference type="SUPFAM" id="SSF57850">
    <property type="entry name" value="RING/U-box"/>
    <property type="match status" value="1"/>
</dbReference>
<reference evidence="7" key="1">
    <citation type="journal article" date="2020" name="J. Eukaryot. Microbiol.">
        <title>De novo Sequencing, Assembly and Annotation of the Transcriptome for the Free-Living Testate Amoeba Arcella intermedia.</title>
        <authorList>
            <person name="Ribeiro G.M."/>
            <person name="Porfirio-Sousa A.L."/>
            <person name="Maurer-Alcala X.X."/>
            <person name="Katz L.A."/>
            <person name="Lahr D.J.G."/>
        </authorList>
    </citation>
    <scope>NUCLEOTIDE SEQUENCE</scope>
</reference>
<dbReference type="GO" id="GO:0008270">
    <property type="term" value="F:zinc ion binding"/>
    <property type="evidence" value="ECO:0007669"/>
    <property type="project" value="UniProtKB-KW"/>
</dbReference>
<dbReference type="InterPro" id="IPR013083">
    <property type="entry name" value="Znf_RING/FYVE/PHD"/>
</dbReference>
<proteinExistence type="predicted"/>
<organism evidence="7">
    <name type="scientific">Arcella intermedia</name>
    <dbReference type="NCBI Taxonomy" id="1963864"/>
    <lineage>
        <taxon>Eukaryota</taxon>
        <taxon>Amoebozoa</taxon>
        <taxon>Tubulinea</taxon>
        <taxon>Elardia</taxon>
        <taxon>Arcellinida</taxon>
        <taxon>Sphaerothecina</taxon>
        <taxon>Arcellidae</taxon>
        <taxon>Arcella</taxon>
    </lineage>
</organism>
<keyword evidence="3" id="KW-0862">Zinc</keyword>
<keyword evidence="1" id="KW-0479">Metal-binding</keyword>
<dbReference type="GO" id="GO:0005634">
    <property type="term" value="C:nucleus"/>
    <property type="evidence" value="ECO:0007669"/>
    <property type="project" value="TreeGrafter"/>
</dbReference>
<dbReference type="InterPro" id="IPR039512">
    <property type="entry name" value="RCHY1_zinc-ribbon"/>
</dbReference>
<feature type="domain" description="RING-type" evidence="5">
    <location>
        <begin position="90"/>
        <end position="134"/>
    </location>
</feature>
<evidence type="ECO:0000256" key="3">
    <source>
        <dbReference type="ARBA" id="ARBA00022833"/>
    </source>
</evidence>
<dbReference type="SMART" id="SM00184">
    <property type="entry name" value="RING"/>
    <property type="match status" value="2"/>
</dbReference>
<feature type="domain" description="CTCHY-type" evidence="6">
    <location>
        <begin position="25"/>
        <end position="89"/>
    </location>
</feature>
<dbReference type="GO" id="GO:0016567">
    <property type="term" value="P:protein ubiquitination"/>
    <property type="evidence" value="ECO:0007669"/>
    <property type="project" value="TreeGrafter"/>
</dbReference>
<dbReference type="Pfam" id="PF14599">
    <property type="entry name" value="zinc_ribbon_6"/>
    <property type="match status" value="1"/>
</dbReference>
<dbReference type="InterPro" id="IPR001841">
    <property type="entry name" value="Znf_RING"/>
</dbReference>
<evidence type="ECO:0000313" key="7">
    <source>
        <dbReference type="EMBL" id="NDV35642.1"/>
    </source>
</evidence>
<sequence length="210" mass="23965">MACMLCSTVQPVSQTCSNPTCSKSMASYFCPTCKFFDDDSSKGIFHCTACGICRVGGAHNFYHCNECHMCVAISTKGHTQHYERAFEANCPICGEWLHTSTNSSFQPEPCKHPIHSKCYRELIKQDNYSCPICSKTYSELLPFLQEAWKELKTKIDELPMPKEYENWTVEILCNDCNKKSICKFHVYGHACPTCQGFNTKITQNFKEEKQ</sequence>
<dbReference type="Gene3D" id="3.30.40.10">
    <property type="entry name" value="Zinc/RING finger domain, C3HC4 (zinc finger)"/>
    <property type="match status" value="1"/>
</dbReference>
<dbReference type="PANTHER" id="PTHR21319:SF0">
    <property type="entry name" value="AND RING FINGER DOMAIN PROTEIN, PUTATIVE (AFU_ORTHOLOGUE AFUA_1G08900)-RELATED"/>
    <property type="match status" value="1"/>
</dbReference>
<name>A0A6B2LEZ4_9EUKA</name>
<dbReference type="InterPro" id="IPR017921">
    <property type="entry name" value="Znf_CTCHY"/>
</dbReference>
<accession>A0A6B2LEZ4</accession>
<dbReference type="SUPFAM" id="SSF161245">
    <property type="entry name" value="Zinc hairpin stack"/>
    <property type="match status" value="1"/>
</dbReference>
<dbReference type="PROSITE" id="PS51270">
    <property type="entry name" value="ZF_CTCHY"/>
    <property type="match status" value="1"/>
</dbReference>
<dbReference type="InterPro" id="IPR018957">
    <property type="entry name" value="Znf_C3HC4_RING-type"/>
</dbReference>
<keyword evidence="2 4" id="KW-0863">Zinc-finger</keyword>
<dbReference type="PROSITE" id="PS50089">
    <property type="entry name" value="ZF_RING_2"/>
    <property type="match status" value="1"/>
</dbReference>
<dbReference type="Gene3D" id="2.20.28.10">
    <property type="match status" value="1"/>
</dbReference>
<evidence type="ECO:0000259" key="6">
    <source>
        <dbReference type="PROSITE" id="PS51270"/>
    </source>
</evidence>
<dbReference type="InterPro" id="IPR037275">
    <property type="entry name" value="Znf_CTCHY_sf"/>
</dbReference>
<evidence type="ECO:0000256" key="4">
    <source>
        <dbReference type="PROSITE-ProRule" id="PRU00175"/>
    </source>
</evidence>
<protein>
    <recommendedName>
        <fullName evidence="8">RING-type domain-containing protein</fullName>
    </recommendedName>
</protein>
<dbReference type="GO" id="GO:0006511">
    <property type="term" value="P:ubiquitin-dependent protein catabolic process"/>
    <property type="evidence" value="ECO:0007669"/>
    <property type="project" value="TreeGrafter"/>
</dbReference>
<dbReference type="EMBL" id="GIBP01006673">
    <property type="protein sequence ID" value="NDV35642.1"/>
    <property type="molecule type" value="Transcribed_RNA"/>
</dbReference>
<evidence type="ECO:0008006" key="8">
    <source>
        <dbReference type="Google" id="ProtNLM"/>
    </source>
</evidence>
<evidence type="ECO:0000256" key="1">
    <source>
        <dbReference type="ARBA" id="ARBA00022723"/>
    </source>
</evidence>
<dbReference type="GO" id="GO:0061630">
    <property type="term" value="F:ubiquitin protein ligase activity"/>
    <property type="evidence" value="ECO:0007669"/>
    <property type="project" value="TreeGrafter"/>
</dbReference>
<evidence type="ECO:0000256" key="2">
    <source>
        <dbReference type="ARBA" id="ARBA00022771"/>
    </source>
</evidence>
<evidence type="ECO:0000259" key="5">
    <source>
        <dbReference type="PROSITE" id="PS50089"/>
    </source>
</evidence>